<keyword evidence="2" id="KW-1133">Transmembrane helix</keyword>
<comment type="caution">
    <text evidence="3">The sequence shown here is derived from an EMBL/GenBank/DDBJ whole genome shotgun (WGS) entry which is preliminary data.</text>
</comment>
<reference evidence="3 4" key="1">
    <citation type="journal article" date="2024" name="IMA Fungus">
        <title>IMA Genome - F19 : A genome assembly and annotation guide to empower mycologists, including annotated draft genome sequences of Ceratocystis pirilliformis, Diaporthe australafricana, Fusarium ophioides, Paecilomyces lecythidis, and Sporothrix stenoceras.</title>
        <authorList>
            <person name="Aylward J."/>
            <person name="Wilson A.M."/>
            <person name="Visagie C.M."/>
            <person name="Spraker J."/>
            <person name="Barnes I."/>
            <person name="Buitendag C."/>
            <person name="Ceriani C."/>
            <person name="Del Mar Angel L."/>
            <person name="du Plessis D."/>
            <person name="Fuchs T."/>
            <person name="Gasser K."/>
            <person name="Kramer D."/>
            <person name="Li W."/>
            <person name="Munsamy K."/>
            <person name="Piso A."/>
            <person name="Price J.L."/>
            <person name="Sonnekus B."/>
            <person name="Thomas C."/>
            <person name="van der Nest A."/>
            <person name="van Dijk A."/>
            <person name="van Heerden A."/>
            <person name="van Vuuren N."/>
            <person name="Yilmaz N."/>
            <person name="Duong T.A."/>
            <person name="van der Merwe N.A."/>
            <person name="Wingfield M.J."/>
            <person name="Wingfield B.D."/>
        </authorList>
    </citation>
    <scope>NUCLEOTIDE SEQUENCE [LARGE SCALE GENOMIC DNA]</scope>
    <source>
        <strain evidence="3 4">CMW 18167</strain>
    </source>
</reference>
<name>A0ABR3XSE0_9EURO</name>
<dbReference type="Proteomes" id="UP001583193">
    <property type="component" value="Unassembled WGS sequence"/>
</dbReference>
<feature type="transmembrane region" description="Helical" evidence="2">
    <location>
        <begin position="555"/>
        <end position="573"/>
    </location>
</feature>
<keyword evidence="2" id="KW-0472">Membrane</keyword>
<evidence type="ECO:0000313" key="3">
    <source>
        <dbReference type="EMBL" id="KAL1878442.1"/>
    </source>
</evidence>
<proteinExistence type="predicted"/>
<sequence>MQTDLELGQMNRRRNMDKENGNSTFPSAQRTASNQKAINNLEESATYFELYLKPGSYREKGYEAGYGRGRPGRKYKSSGTFRHKDSIGRVWIGPEDDRYLSATDGRLERLVVQASWQVRSGSANSTWARKPMEERIPAILRIVYGLLGPHLESDREASWGTVCIGWIPSCLMIAALLFIPTNLGGEKRNFGRYEKFKYHYWGYSKVPANPKEIPESRASTLSDPHRMANELSERLLHPRTLCLLDEDSWIPIDVNEYEAVHGSLEYLFVCYTAEQFSENEDMDELHRIAEAAARRAGVAAYWISCTCMPEEQDHCEDVYRISDVVRGAHSLVVIIGPSRGSSSSERDMIRQLGSRMWTFPEVLLSRSSRPISIYMRDCDPGSFRTLSKRDFAIEAWGDAVVSRQLIDHYEASIILSPLELVSLALQCFPGRETGKHYDGDLSYALMGLLRRRPRVNKDDSAFEAFCRLSLANDSNQLIERLICILPPEVNTPWHEVKDFWGSNLWDIEPHCQVVGLGGNDTVILSGAFGAPIRWKSFVQANISMRNTLKRSVARVVLRSSPVWVFPGVLFLAISQSKGGFPLVLITTFGWIFIGLYALVIFTSPYLIYSLYVGKTWAVQPWLFGFEGYVEIDEIERLIFGINLGRLKWSPYSSHLSWHEDKDGECVGQDPVRNETFRRIVSEARNSQYGDPKVFTLVDTNTLTVTLFKAVRPPVAMLLCGTEGGMQRALLCSYDWKTQTLYRESVLRVDTVVLEHMSRVDRFRLGLHREIAETEMIDY</sequence>
<feature type="transmembrane region" description="Helical" evidence="2">
    <location>
        <begin position="579"/>
        <end position="601"/>
    </location>
</feature>
<keyword evidence="2" id="KW-0812">Transmembrane</keyword>
<evidence type="ECO:0000256" key="1">
    <source>
        <dbReference type="SAM" id="MobiDB-lite"/>
    </source>
</evidence>
<evidence type="ECO:0000313" key="4">
    <source>
        <dbReference type="Proteomes" id="UP001583193"/>
    </source>
</evidence>
<evidence type="ECO:0000256" key="2">
    <source>
        <dbReference type="SAM" id="Phobius"/>
    </source>
</evidence>
<feature type="region of interest" description="Disordered" evidence="1">
    <location>
        <begin position="1"/>
        <end position="33"/>
    </location>
</feature>
<gene>
    <name evidence="3" type="ORF">Plec18167_004514</name>
</gene>
<protein>
    <submittedName>
        <fullName evidence="3">Uncharacterized protein</fullName>
    </submittedName>
</protein>
<dbReference type="EMBL" id="JAVDPF010000012">
    <property type="protein sequence ID" value="KAL1878442.1"/>
    <property type="molecule type" value="Genomic_DNA"/>
</dbReference>
<feature type="compositionally biased region" description="Polar residues" evidence="1">
    <location>
        <begin position="21"/>
        <end position="33"/>
    </location>
</feature>
<feature type="transmembrane region" description="Helical" evidence="2">
    <location>
        <begin position="159"/>
        <end position="179"/>
    </location>
</feature>
<keyword evidence="4" id="KW-1185">Reference proteome</keyword>
<accession>A0ABR3XSE0</accession>
<organism evidence="3 4">
    <name type="scientific">Paecilomyces lecythidis</name>
    <dbReference type="NCBI Taxonomy" id="3004212"/>
    <lineage>
        <taxon>Eukaryota</taxon>
        <taxon>Fungi</taxon>
        <taxon>Dikarya</taxon>
        <taxon>Ascomycota</taxon>
        <taxon>Pezizomycotina</taxon>
        <taxon>Eurotiomycetes</taxon>
        <taxon>Eurotiomycetidae</taxon>
        <taxon>Eurotiales</taxon>
        <taxon>Thermoascaceae</taxon>
        <taxon>Paecilomyces</taxon>
    </lineage>
</organism>